<accession>A0A1Y1IEF3</accession>
<evidence type="ECO:0000313" key="2">
    <source>
        <dbReference type="Proteomes" id="UP000054558"/>
    </source>
</evidence>
<dbReference type="AlphaFoldDB" id="A0A1Y1IEF3"/>
<name>A0A1Y1IEF3_KLENI</name>
<dbReference type="PANTHER" id="PTHR44843:SF14">
    <property type="entry name" value="METHYLTRANSFERASE TYPE 11 DOMAIN-CONTAINING PROTEIN"/>
    <property type="match status" value="1"/>
</dbReference>
<proteinExistence type="predicted"/>
<evidence type="ECO:0000313" key="1">
    <source>
        <dbReference type="EMBL" id="GAQ87076.1"/>
    </source>
</evidence>
<reference evidence="1 2" key="1">
    <citation type="journal article" date="2014" name="Nat. Commun.">
        <title>Klebsormidium flaccidum genome reveals primary factors for plant terrestrial adaptation.</title>
        <authorList>
            <person name="Hori K."/>
            <person name="Maruyama F."/>
            <person name="Fujisawa T."/>
            <person name="Togashi T."/>
            <person name="Yamamoto N."/>
            <person name="Seo M."/>
            <person name="Sato S."/>
            <person name="Yamada T."/>
            <person name="Mori H."/>
            <person name="Tajima N."/>
            <person name="Moriyama T."/>
            <person name="Ikeuchi M."/>
            <person name="Watanabe M."/>
            <person name="Wada H."/>
            <person name="Kobayashi K."/>
            <person name="Saito M."/>
            <person name="Masuda T."/>
            <person name="Sasaki-Sekimoto Y."/>
            <person name="Mashiguchi K."/>
            <person name="Awai K."/>
            <person name="Shimojima M."/>
            <person name="Masuda S."/>
            <person name="Iwai M."/>
            <person name="Nobusawa T."/>
            <person name="Narise T."/>
            <person name="Kondo S."/>
            <person name="Saito H."/>
            <person name="Sato R."/>
            <person name="Murakawa M."/>
            <person name="Ihara Y."/>
            <person name="Oshima-Yamada Y."/>
            <person name="Ohtaka K."/>
            <person name="Satoh M."/>
            <person name="Sonobe K."/>
            <person name="Ishii M."/>
            <person name="Ohtani R."/>
            <person name="Kanamori-Sato M."/>
            <person name="Honoki R."/>
            <person name="Miyazaki D."/>
            <person name="Mochizuki H."/>
            <person name="Umetsu J."/>
            <person name="Higashi K."/>
            <person name="Shibata D."/>
            <person name="Kamiya Y."/>
            <person name="Sato N."/>
            <person name="Nakamura Y."/>
            <person name="Tabata S."/>
            <person name="Ida S."/>
            <person name="Kurokawa K."/>
            <person name="Ohta H."/>
        </authorList>
    </citation>
    <scope>NUCLEOTIDE SEQUENCE [LARGE SCALE GENOMIC DNA]</scope>
    <source>
        <strain evidence="1 2">NIES-2285</strain>
    </source>
</reference>
<dbReference type="PANTHER" id="PTHR44843">
    <property type="entry name" value="METHYLTRANSFERASE"/>
    <property type="match status" value="1"/>
</dbReference>
<organism evidence="1 2">
    <name type="scientific">Klebsormidium nitens</name>
    <name type="common">Green alga</name>
    <name type="synonym">Ulothrix nitens</name>
    <dbReference type="NCBI Taxonomy" id="105231"/>
    <lineage>
        <taxon>Eukaryota</taxon>
        <taxon>Viridiplantae</taxon>
        <taxon>Streptophyta</taxon>
        <taxon>Klebsormidiophyceae</taxon>
        <taxon>Klebsormidiales</taxon>
        <taxon>Klebsormidiaceae</taxon>
        <taxon>Klebsormidium</taxon>
    </lineage>
</organism>
<dbReference type="EMBL" id="DF237278">
    <property type="protein sequence ID" value="GAQ87076.1"/>
    <property type="molecule type" value="Genomic_DNA"/>
</dbReference>
<evidence type="ECO:0008006" key="3">
    <source>
        <dbReference type="Google" id="ProtNLM"/>
    </source>
</evidence>
<dbReference type="Proteomes" id="UP000054558">
    <property type="component" value="Unassembled WGS sequence"/>
</dbReference>
<sequence length="345" mass="38322">MALLSPHNPEKGKLPGLALLTVFAVGLLMGAVISHTTFPRDVRSVTLTSPSGLLTLQQTSSAALRRPLVDPPLVCPPCNSTVCALCQPRLPCNCVGLKVSTCMSRDPALMEVPGAYGKRLGLPAAERVNGLLIEELLPKLQFRPEYSYGQIHDVEGLGHIVPWLLGNQVDLNSARRRVFMDLGANRFETSTAWFMRTYPVEFDEIHAFEMTTVFIPPIEKLARLPNPPNITAYRALVGIRDLPPSASGVPGIDILRFIKNDLRIKEEDTFILKMDIEGAEWDVLPLLLRDSEALALIDELFVEVHYGDPALAQCGWNEYYPRTIDDAVELVRNLRKAGLRTHLWP</sequence>
<dbReference type="InterPro" id="IPR029063">
    <property type="entry name" value="SAM-dependent_MTases_sf"/>
</dbReference>
<protein>
    <recommendedName>
        <fullName evidence="3">Methyltransferase FkbM domain-containing protein</fullName>
    </recommendedName>
</protein>
<keyword evidence="2" id="KW-1185">Reference proteome</keyword>
<dbReference type="OMA" id="PSMWDYH"/>
<dbReference type="OrthoDB" id="10006218at2759"/>
<gene>
    <name evidence="1" type="ORF">KFL_003290130</name>
</gene>
<dbReference type="SUPFAM" id="SSF53335">
    <property type="entry name" value="S-adenosyl-L-methionine-dependent methyltransferases"/>
    <property type="match status" value="1"/>
</dbReference>